<sequence length="210" mass="22455">MISFSKGLYLSTIAAGVAFALPAGAPTTQNVCHPNFEFEGVRVANSATYWGASSYKANIDLTGEGSFNNRLEIRFEQTGSAIPQYVAKSLNGTNLAVAVRDNGNLFFVDKLDTNNARHKFLIECKSFCKGAGQVHPGDLSADGCTIKSAFDNKCVQLGKGPSAGTQGDHIFVNACDGTDSQRWNFVTSPFKKSGSGKREFESRGIVGLKP</sequence>
<dbReference type="InterPro" id="IPR035992">
    <property type="entry name" value="Ricin_B-like_lectins"/>
</dbReference>
<evidence type="ECO:0000313" key="2">
    <source>
        <dbReference type="EMBL" id="KAL0568721.1"/>
    </source>
</evidence>
<keyword evidence="1" id="KW-0732">Signal</keyword>
<dbReference type="EMBL" id="JBAHYK010001272">
    <property type="protein sequence ID" value="KAL0568721.1"/>
    <property type="molecule type" value="Genomic_DNA"/>
</dbReference>
<feature type="signal peptide" evidence="1">
    <location>
        <begin position="1"/>
        <end position="20"/>
    </location>
</feature>
<feature type="chain" id="PRO_5046106188" description="Ricin B lectin domain-containing protein" evidence="1">
    <location>
        <begin position="21"/>
        <end position="210"/>
    </location>
</feature>
<evidence type="ECO:0000256" key="1">
    <source>
        <dbReference type="SAM" id="SignalP"/>
    </source>
</evidence>
<evidence type="ECO:0008006" key="4">
    <source>
        <dbReference type="Google" id="ProtNLM"/>
    </source>
</evidence>
<protein>
    <recommendedName>
        <fullName evidence="4">Ricin B lectin domain-containing protein</fullName>
    </recommendedName>
</protein>
<dbReference type="Proteomes" id="UP001465976">
    <property type="component" value="Unassembled WGS sequence"/>
</dbReference>
<evidence type="ECO:0000313" key="3">
    <source>
        <dbReference type="Proteomes" id="UP001465976"/>
    </source>
</evidence>
<name>A0ABR3F0J5_9AGAR</name>
<reference evidence="2 3" key="1">
    <citation type="submission" date="2024-02" db="EMBL/GenBank/DDBJ databases">
        <title>A draft genome for the cacao thread blight pathogen Marasmius crinis-equi.</title>
        <authorList>
            <person name="Cohen S.P."/>
            <person name="Baruah I.K."/>
            <person name="Amoako-Attah I."/>
            <person name="Bukari Y."/>
            <person name="Meinhardt L.W."/>
            <person name="Bailey B.A."/>
        </authorList>
    </citation>
    <scope>NUCLEOTIDE SEQUENCE [LARGE SCALE GENOMIC DNA]</scope>
    <source>
        <strain evidence="2 3">GH-76</strain>
    </source>
</reference>
<dbReference type="Gene3D" id="2.80.10.50">
    <property type="match status" value="1"/>
</dbReference>
<accession>A0ABR3F0J5</accession>
<proteinExistence type="predicted"/>
<gene>
    <name evidence="2" type="ORF">V5O48_013262</name>
</gene>
<dbReference type="CDD" id="cd00161">
    <property type="entry name" value="beta-trefoil_Ricin-like"/>
    <property type="match status" value="1"/>
</dbReference>
<comment type="caution">
    <text evidence="2">The sequence shown here is derived from an EMBL/GenBank/DDBJ whole genome shotgun (WGS) entry which is preliminary data.</text>
</comment>
<organism evidence="2 3">
    <name type="scientific">Marasmius crinis-equi</name>
    <dbReference type="NCBI Taxonomy" id="585013"/>
    <lineage>
        <taxon>Eukaryota</taxon>
        <taxon>Fungi</taxon>
        <taxon>Dikarya</taxon>
        <taxon>Basidiomycota</taxon>
        <taxon>Agaricomycotina</taxon>
        <taxon>Agaricomycetes</taxon>
        <taxon>Agaricomycetidae</taxon>
        <taxon>Agaricales</taxon>
        <taxon>Marasmiineae</taxon>
        <taxon>Marasmiaceae</taxon>
        <taxon>Marasmius</taxon>
    </lineage>
</organism>
<keyword evidence="3" id="KW-1185">Reference proteome</keyword>
<dbReference type="SUPFAM" id="SSF50370">
    <property type="entry name" value="Ricin B-like lectins"/>
    <property type="match status" value="1"/>
</dbReference>